<dbReference type="VEuPathDB" id="VectorBase:AMAM008088"/>
<keyword evidence="5" id="KW-1133">Transmembrane helix</keyword>
<dbReference type="SMART" id="SM00112">
    <property type="entry name" value="CA"/>
    <property type="match status" value="3"/>
</dbReference>
<dbReference type="AlphaFoldDB" id="A0A182SJM7"/>
<protein>
    <recommendedName>
        <fullName evidence="8">Cadherin domain-containing protein</fullName>
    </recommendedName>
</protein>
<feature type="domain" description="Cadherin" evidence="8">
    <location>
        <begin position="300"/>
        <end position="424"/>
    </location>
</feature>
<evidence type="ECO:0000259" key="8">
    <source>
        <dbReference type="PROSITE" id="PS50268"/>
    </source>
</evidence>
<dbReference type="CDD" id="cd11304">
    <property type="entry name" value="Cadherin_repeat"/>
    <property type="match status" value="2"/>
</dbReference>
<keyword evidence="2" id="KW-0812">Transmembrane</keyword>
<evidence type="ECO:0000313" key="9">
    <source>
        <dbReference type="EnsemblMetazoa" id="AMAM008088-PA"/>
    </source>
</evidence>
<dbReference type="InterPro" id="IPR015919">
    <property type="entry name" value="Cadherin-like_sf"/>
</dbReference>
<dbReference type="GO" id="GO:0007156">
    <property type="term" value="P:homophilic cell adhesion via plasma membrane adhesion molecules"/>
    <property type="evidence" value="ECO:0007669"/>
    <property type="project" value="InterPro"/>
</dbReference>
<evidence type="ECO:0000256" key="3">
    <source>
        <dbReference type="ARBA" id="ARBA00022737"/>
    </source>
</evidence>
<evidence type="ECO:0000256" key="6">
    <source>
        <dbReference type="ARBA" id="ARBA00023136"/>
    </source>
</evidence>
<dbReference type="Gene3D" id="2.60.40.60">
    <property type="entry name" value="Cadherins"/>
    <property type="match status" value="4"/>
</dbReference>
<dbReference type="InterPro" id="IPR002126">
    <property type="entry name" value="Cadherin-like_dom"/>
</dbReference>
<reference evidence="9" key="2">
    <citation type="submission" date="2020-05" db="UniProtKB">
        <authorList>
            <consortium name="EnsemblMetazoa"/>
        </authorList>
    </citation>
    <scope>IDENTIFICATION</scope>
    <source>
        <strain evidence="9">maculatus3</strain>
    </source>
</reference>
<name>A0A182SJM7_9DIPT</name>
<dbReference type="PANTHER" id="PTHR24026">
    <property type="entry name" value="FAT ATYPICAL CADHERIN-RELATED"/>
    <property type="match status" value="1"/>
</dbReference>
<feature type="domain" description="Cadherin" evidence="8">
    <location>
        <begin position="438"/>
        <end position="550"/>
    </location>
</feature>
<feature type="domain" description="Cadherin" evidence="8">
    <location>
        <begin position="2"/>
        <end position="72"/>
    </location>
</feature>
<proteinExistence type="predicted"/>
<dbReference type="PROSITE" id="PS00232">
    <property type="entry name" value="CADHERIN_1"/>
    <property type="match status" value="1"/>
</dbReference>
<comment type="subcellular location">
    <subcellularLocation>
        <location evidence="1">Membrane</location>
    </subcellularLocation>
</comment>
<organism evidence="9 10">
    <name type="scientific">Anopheles maculatus</name>
    <dbReference type="NCBI Taxonomy" id="74869"/>
    <lineage>
        <taxon>Eukaryota</taxon>
        <taxon>Metazoa</taxon>
        <taxon>Ecdysozoa</taxon>
        <taxon>Arthropoda</taxon>
        <taxon>Hexapoda</taxon>
        <taxon>Insecta</taxon>
        <taxon>Pterygota</taxon>
        <taxon>Neoptera</taxon>
        <taxon>Endopterygota</taxon>
        <taxon>Diptera</taxon>
        <taxon>Nematocera</taxon>
        <taxon>Culicoidea</taxon>
        <taxon>Culicidae</taxon>
        <taxon>Anophelinae</taxon>
        <taxon>Anopheles</taxon>
        <taxon>Anopheles maculatus group</taxon>
    </lineage>
</organism>
<reference evidence="10" key="1">
    <citation type="submission" date="2013-09" db="EMBL/GenBank/DDBJ databases">
        <title>The Genome Sequence of Anopheles maculatus species B.</title>
        <authorList>
            <consortium name="The Broad Institute Genomics Platform"/>
            <person name="Neafsey D.E."/>
            <person name="Besansky N."/>
            <person name="Howell P."/>
            <person name="Walton C."/>
            <person name="Young S.K."/>
            <person name="Zeng Q."/>
            <person name="Gargeya S."/>
            <person name="Fitzgerald M."/>
            <person name="Haas B."/>
            <person name="Abouelleil A."/>
            <person name="Allen A.W."/>
            <person name="Alvarado L."/>
            <person name="Arachchi H.M."/>
            <person name="Berlin A.M."/>
            <person name="Chapman S.B."/>
            <person name="Gainer-Dewar J."/>
            <person name="Goldberg J."/>
            <person name="Griggs A."/>
            <person name="Gujja S."/>
            <person name="Hansen M."/>
            <person name="Howarth C."/>
            <person name="Imamovic A."/>
            <person name="Ireland A."/>
            <person name="Larimer J."/>
            <person name="McCowan C."/>
            <person name="Murphy C."/>
            <person name="Pearson M."/>
            <person name="Poon T.W."/>
            <person name="Priest M."/>
            <person name="Roberts A."/>
            <person name="Saif S."/>
            <person name="Shea T."/>
            <person name="Sisk P."/>
            <person name="Sykes S."/>
            <person name="Wortman J."/>
            <person name="Nusbaum C."/>
            <person name="Birren B."/>
        </authorList>
    </citation>
    <scope>NUCLEOTIDE SEQUENCE [LARGE SCALE GENOMIC DNA]</scope>
    <source>
        <strain evidence="10">maculatus3</strain>
    </source>
</reference>
<evidence type="ECO:0000313" key="10">
    <source>
        <dbReference type="Proteomes" id="UP000075901"/>
    </source>
</evidence>
<feature type="domain" description="Cadherin" evidence="8">
    <location>
        <begin position="194"/>
        <end position="298"/>
    </location>
</feature>
<accession>A0A182SJM7</accession>
<dbReference type="GO" id="GO:0005886">
    <property type="term" value="C:plasma membrane"/>
    <property type="evidence" value="ECO:0007669"/>
    <property type="project" value="InterPro"/>
</dbReference>
<evidence type="ECO:0000256" key="4">
    <source>
        <dbReference type="ARBA" id="ARBA00022837"/>
    </source>
</evidence>
<evidence type="ECO:0000256" key="5">
    <source>
        <dbReference type="ARBA" id="ARBA00022989"/>
    </source>
</evidence>
<dbReference type="Proteomes" id="UP000075901">
    <property type="component" value="Unassembled WGS sequence"/>
</dbReference>
<keyword evidence="3" id="KW-0677">Repeat</keyword>
<dbReference type="InterPro" id="IPR020894">
    <property type="entry name" value="Cadherin_CS"/>
</dbReference>
<evidence type="ECO:0000256" key="2">
    <source>
        <dbReference type="ARBA" id="ARBA00022692"/>
    </source>
</evidence>
<keyword evidence="10" id="KW-1185">Reference proteome</keyword>
<dbReference type="EnsemblMetazoa" id="AMAM008088-RA">
    <property type="protein sequence ID" value="AMAM008088-PA"/>
    <property type="gene ID" value="AMAM008088"/>
</dbReference>
<evidence type="ECO:0000256" key="1">
    <source>
        <dbReference type="ARBA" id="ARBA00004370"/>
    </source>
</evidence>
<dbReference type="GO" id="GO:0005509">
    <property type="term" value="F:calcium ion binding"/>
    <property type="evidence" value="ECO:0007669"/>
    <property type="project" value="UniProtKB-UniRule"/>
</dbReference>
<keyword evidence="4 7" id="KW-0106">Calcium</keyword>
<keyword evidence="6" id="KW-0472">Membrane</keyword>
<dbReference type="PANTHER" id="PTHR24026:SF133">
    <property type="entry name" value="CADHERIN-RELATED FAMILY MEMBER 2"/>
    <property type="match status" value="1"/>
</dbReference>
<dbReference type="PROSITE" id="PS50268">
    <property type="entry name" value="CADHERIN_2"/>
    <property type="match status" value="4"/>
</dbReference>
<evidence type="ECO:0000256" key="7">
    <source>
        <dbReference type="PROSITE-ProRule" id="PRU00043"/>
    </source>
</evidence>
<dbReference type="SUPFAM" id="SSF49313">
    <property type="entry name" value="Cadherin-like"/>
    <property type="match status" value="3"/>
</dbReference>
<sequence>CFYIHEVKVNRQRTEATIRVNPGFDLEVDYEMYDTLFLTIHLVDQNQTIMDNMVETVIAIQIDDENDNRPFFDENTLTVVRSVREQSDSGVTIGNIIAYDIDGPGNNEMTFSMEPIDPAHKEWMAIDQNGIISVKAAQSIDCDIPPIDFVLQNVTVSDWKWGTWHVFRIDLMDTNNKQPYHDPLPDDGQVYKFEKIASNTEIVLVEGKDQDRDVPFHTVSYEINYRDFPQLQRYFEVASNGRVYVKENNDLLDRDGGLEGITINIVMVDNAGGFGIQNRVSTNIRLTLLDINDHYPELPELSADELEVSEDSKQGQIIRANFAAIDLDDRETPNAKINYYVRQILPTRGTEIFTLEYVDEYSASLKVAQDLKGYYGTWTLKIEACDRGIEYKPIIELPEPAESKCRTRDYELVVTPFNYNSPTIIYPTRNIQIRLKYESLKNGSPLIDTNGSNLPNFVAVDNDGGIYGDITFSLRSTNDNDRDHEVFRVDKLDEKTGRLVLENEQAVQPFPKNYSITVIARDGGDRQSETTIYIVFIDMTGEPAFLQPSFDTNFTGTFNG</sequence>